<keyword evidence="1" id="KW-1133">Transmembrane helix</keyword>
<keyword evidence="1" id="KW-0812">Transmembrane</keyword>
<feature type="transmembrane region" description="Helical" evidence="1">
    <location>
        <begin position="306"/>
        <end position="324"/>
    </location>
</feature>
<protein>
    <recommendedName>
        <fullName evidence="4">Glycosyltransferase RgtA/B/C/D-like domain-containing protein</fullName>
    </recommendedName>
</protein>
<evidence type="ECO:0008006" key="4">
    <source>
        <dbReference type="Google" id="ProtNLM"/>
    </source>
</evidence>
<feature type="transmembrane region" description="Helical" evidence="1">
    <location>
        <begin position="7"/>
        <end position="26"/>
    </location>
</feature>
<name>A0A2S1SG25_9FLAO</name>
<dbReference type="RefSeq" id="WP_108903156.1">
    <property type="nucleotide sequence ID" value="NZ_CP029187.1"/>
</dbReference>
<feature type="transmembrane region" description="Helical" evidence="1">
    <location>
        <begin position="256"/>
        <end position="275"/>
    </location>
</feature>
<dbReference type="KEGG" id="fpal:HYN49_05315"/>
<feature type="transmembrane region" description="Helical" evidence="1">
    <location>
        <begin position="106"/>
        <end position="133"/>
    </location>
</feature>
<sequence length="495" mass="56668">MKKDTTYAAIITLLYFVVSLVGILHHELWLDESQHWLLARDSDSFADLMYNLRFEGHPVLWDSLLFLVSRFTHNPLGMQFLHILIATATAFVFLSRAPFSRTFRTLFVFGYFMIFEYSLISRNYILGIFFLFLACSLFKDRQRKFWILCLYLAIASNVHLIFSVVCCGIFAVLLYEKFRNGDIRTSGAGIFVFGIGLAINVALIAMTQSDWLFETVKDVPLREKFSAGYISLFKGIMTIPDFSTMHFWNTNILVSLSRPTAVLLGLLAYALPLFLLRSKMVLGYVYLTLAGLQVFFFVTQRSAVRFDGMAYMVLVIGLWVEQYLPQDEVPEAFLKRKKWVLYSILSIQMLTGVLAYTFDYLYPFTAAKNVASFLKHKKPENGNVVTVTCDGTMLSPYLQKKIYFLSEKSEHSYCDWGSAKGIFQKDSIRAMLTSYVNEKGTAIFVSGYAFTDSKSLGSWQALNEMVKVKLLAEYNDNIIRNSGFSIYEISPIKQH</sequence>
<feature type="transmembrane region" description="Helical" evidence="1">
    <location>
        <begin position="281"/>
        <end position="299"/>
    </location>
</feature>
<proteinExistence type="predicted"/>
<keyword evidence="1" id="KW-0472">Membrane</keyword>
<evidence type="ECO:0000256" key="1">
    <source>
        <dbReference type="SAM" id="Phobius"/>
    </source>
</evidence>
<accession>A0A2S1SG25</accession>
<evidence type="ECO:0000313" key="3">
    <source>
        <dbReference type="Proteomes" id="UP000244937"/>
    </source>
</evidence>
<gene>
    <name evidence="2" type="ORF">HYN49_05315</name>
</gene>
<feature type="transmembrane region" description="Helical" evidence="1">
    <location>
        <begin position="76"/>
        <end position="94"/>
    </location>
</feature>
<feature type="transmembrane region" description="Helical" evidence="1">
    <location>
        <begin position="339"/>
        <end position="358"/>
    </location>
</feature>
<dbReference type="AlphaFoldDB" id="A0A2S1SG25"/>
<organism evidence="2 3">
    <name type="scientific">Flavobacterium pallidum</name>
    <dbReference type="NCBI Taxonomy" id="2172098"/>
    <lineage>
        <taxon>Bacteria</taxon>
        <taxon>Pseudomonadati</taxon>
        <taxon>Bacteroidota</taxon>
        <taxon>Flavobacteriia</taxon>
        <taxon>Flavobacteriales</taxon>
        <taxon>Flavobacteriaceae</taxon>
        <taxon>Flavobacterium</taxon>
    </lineage>
</organism>
<dbReference type="Proteomes" id="UP000244937">
    <property type="component" value="Chromosome"/>
</dbReference>
<dbReference type="EMBL" id="CP029187">
    <property type="protein sequence ID" value="AWI25364.1"/>
    <property type="molecule type" value="Genomic_DNA"/>
</dbReference>
<feature type="transmembrane region" description="Helical" evidence="1">
    <location>
        <begin position="187"/>
        <end position="206"/>
    </location>
</feature>
<dbReference type="OrthoDB" id="1815350at2"/>
<keyword evidence="3" id="KW-1185">Reference proteome</keyword>
<feature type="transmembrane region" description="Helical" evidence="1">
    <location>
        <begin position="145"/>
        <end position="175"/>
    </location>
</feature>
<reference evidence="2 3" key="1">
    <citation type="submission" date="2018-05" db="EMBL/GenBank/DDBJ databases">
        <title>Genome sequencing of Flavobacterium sp. HYN0049.</title>
        <authorList>
            <person name="Yi H."/>
            <person name="Baek C."/>
        </authorList>
    </citation>
    <scope>NUCLEOTIDE SEQUENCE [LARGE SCALE GENOMIC DNA]</scope>
    <source>
        <strain evidence="2 3">HYN0049</strain>
    </source>
</reference>
<evidence type="ECO:0000313" key="2">
    <source>
        <dbReference type="EMBL" id="AWI25364.1"/>
    </source>
</evidence>